<dbReference type="InterPro" id="IPR037396">
    <property type="entry name" value="FMN_HAD"/>
</dbReference>
<name>F0XV66_GROCL</name>
<dbReference type="SUPFAM" id="SSF55856">
    <property type="entry name" value="Cytochrome b5-like heme/steroid binding domain"/>
    <property type="match status" value="1"/>
</dbReference>
<keyword evidence="7" id="KW-1185">Reference proteome</keyword>
<dbReference type="STRING" id="655863.F0XV66"/>
<evidence type="ECO:0000259" key="5">
    <source>
        <dbReference type="PROSITE" id="PS51349"/>
    </source>
</evidence>
<dbReference type="GO" id="GO:0016491">
    <property type="term" value="F:oxidoreductase activity"/>
    <property type="evidence" value="ECO:0007669"/>
    <property type="project" value="UniProtKB-KW"/>
</dbReference>
<dbReference type="AlphaFoldDB" id="F0XV66"/>
<dbReference type="eggNOG" id="KOG0538">
    <property type="taxonomic scope" value="Eukaryota"/>
</dbReference>
<sequence length="510" mass="54215">MRKIGIDEIARHASADDLWVVVDGAVYDLTEFAPRHPGGTAVLQQYAGRDASRPYGAVHAPSLIGASLEASQHLGVVDEDSVTPQWRSATVSADVDEGPGRQGRGGAAASQKPPLDSVINLQDFEDIARAVLPPQAWAYISTGSNDNVSRDANAAFLRRIWLRPAVLLRDVSTVRTAATLFGGSVSLHMPVYVAPTGATRTGGPEGELAIARGAAAAGIIPVISTVASFPYEEILAALPDGAPAFFQLYVDRDRSRTTALLRSLLHSHRGRAAIRAVFVTVDVPVVSKREADERERARASRACGEPVSPGGIAKQAGSFVDSAFVWEDLRWLRDVIDEATATPAADNTSHLPIIVKGIQRASDALIALAMGCQGIVLSNHGGRAADGAPPAILTLLELHRCCPEIFGRMDIFVDGGFRRGSDVVKAICLGASAVGFGRPFVYSVGYGYAGVRHAAAIIQDEVRTAMQLCGMSDLMRDAHPGFVNTAEIDHIVPIHNDHPYAKKPSIPSRL</sequence>
<accession>F0XV66</accession>
<dbReference type="Pfam" id="PF00173">
    <property type="entry name" value="Cyt-b5"/>
    <property type="match status" value="1"/>
</dbReference>
<dbReference type="Gene3D" id="3.10.120.10">
    <property type="entry name" value="Cytochrome b5-like heme/steroid binding domain"/>
    <property type="match status" value="1"/>
</dbReference>
<dbReference type="SMART" id="SM01117">
    <property type="entry name" value="Cyt-b5"/>
    <property type="match status" value="1"/>
</dbReference>
<dbReference type="InterPro" id="IPR036400">
    <property type="entry name" value="Cyt_B5-like_heme/steroid_sf"/>
</dbReference>
<feature type="region of interest" description="Disordered" evidence="3">
    <location>
        <begin position="90"/>
        <end position="113"/>
    </location>
</feature>
<gene>
    <name evidence="6" type="ORF">CMQ_4621</name>
</gene>
<comment type="cofactor">
    <cofactor evidence="1">
        <name>FMN</name>
        <dbReference type="ChEBI" id="CHEBI:58210"/>
    </cofactor>
</comment>
<dbReference type="GeneID" id="25977853"/>
<reference evidence="6 7" key="1">
    <citation type="journal article" date="2011" name="Proc. Natl. Acad. Sci. U.S.A.">
        <title>Genome and transcriptome analyses of the mountain pine beetle-fungal symbiont Grosmannia clavigera, a lodgepole pine pathogen.</title>
        <authorList>
            <person name="DiGuistini S."/>
            <person name="Wang Y."/>
            <person name="Liao N.Y."/>
            <person name="Taylor G."/>
            <person name="Tanguay P."/>
            <person name="Feau N."/>
            <person name="Henrissat B."/>
            <person name="Chan S.K."/>
            <person name="Hesse-Orce U."/>
            <person name="Alamouti S.M."/>
            <person name="Tsui C.K.M."/>
            <person name="Docking R.T."/>
            <person name="Levasseur A."/>
            <person name="Haridas S."/>
            <person name="Robertson G."/>
            <person name="Birol I."/>
            <person name="Holt R.A."/>
            <person name="Marra M.A."/>
            <person name="Hamelin R.C."/>
            <person name="Hirst M."/>
            <person name="Jones S.J.M."/>
            <person name="Bohlmann J."/>
            <person name="Breuil C."/>
        </authorList>
    </citation>
    <scope>NUCLEOTIDE SEQUENCE [LARGE SCALE GENOMIC DNA]</scope>
    <source>
        <strain evidence="7">kw1407 / UAMH 11150</strain>
    </source>
</reference>
<dbReference type="HOGENOM" id="CLU_020639_1_1_1"/>
<dbReference type="eggNOG" id="KOG0537">
    <property type="taxonomic scope" value="Eukaryota"/>
</dbReference>
<keyword evidence="2" id="KW-0560">Oxidoreductase</keyword>
<evidence type="ECO:0000259" key="4">
    <source>
        <dbReference type="PROSITE" id="PS50255"/>
    </source>
</evidence>
<dbReference type="InterPro" id="IPR001199">
    <property type="entry name" value="Cyt_B5-like_heme/steroid-bd"/>
</dbReference>
<dbReference type="Pfam" id="PF01070">
    <property type="entry name" value="FMN_dh"/>
    <property type="match status" value="1"/>
</dbReference>
<dbReference type="SUPFAM" id="SSF51395">
    <property type="entry name" value="FMN-linked oxidoreductases"/>
    <property type="match status" value="1"/>
</dbReference>
<evidence type="ECO:0000256" key="2">
    <source>
        <dbReference type="ARBA" id="ARBA00023002"/>
    </source>
</evidence>
<feature type="domain" description="Cytochrome b5 heme-binding" evidence="4">
    <location>
        <begin position="1"/>
        <end position="78"/>
    </location>
</feature>
<dbReference type="PROSITE" id="PS51349">
    <property type="entry name" value="FMN_HYDROXY_ACID_DH_2"/>
    <property type="match status" value="1"/>
</dbReference>
<dbReference type="RefSeq" id="XP_014168252.1">
    <property type="nucleotide sequence ID" value="XM_014312777.1"/>
</dbReference>
<protein>
    <submittedName>
        <fullName evidence="6">Mitochondrial fmn-dependent dehydrogenase</fullName>
    </submittedName>
</protein>
<dbReference type="PANTHER" id="PTHR10578:SF104">
    <property type="entry name" value="CYTOCHROME B2, MITOCHONDRIAL-RELATED"/>
    <property type="match status" value="1"/>
</dbReference>
<organism evidence="7">
    <name type="scientific">Grosmannia clavigera (strain kw1407 / UAMH 11150)</name>
    <name type="common">Blue stain fungus</name>
    <name type="synonym">Graphiocladiella clavigera</name>
    <dbReference type="NCBI Taxonomy" id="655863"/>
    <lineage>
        <taxon>Eukaryota</taxon>
        <taxon>Fungi</taxon>
        <taxon>Dikarya</taxon>
        <taxon>Ascomycota</taxon>
        <taxon>Pezizomycotina</taxon>
        <taxon>Sordariomycetes</taxon>
        <taxon>Sordariomycetidae</taxon>
        <taxon>Ophiostomatales</taxon>
        <taxon>Ophiostomataceae</taxon>
        <taxon>Leptographium</taxon>
    </lineage>
</organism>
<dbReference type="InParanoid" id="F0XV66"/>
<evidence type="ECO:0000256" key="3">
    <source>
        <dbReference type="SAM" id="MobiDB-lite"/>
    </source>
</evidence>
<dbReference type="InterPro" id="IPR013785">
    <property type="entry name" value="Aldolase_TIM"/>
</dbReference>
<dbReference type="PROSITE" id="PS50255">
    <property type="entry name" value="CYTOCHROME_B5_2"/>
    <property type="match status" value="1"/>
</dbReference>
<evidence type="ECO:0000313" key="7">
    <source>
        <dbReference type="Proteomes" id="UP000007796"/>
    </source>
</evidence>
<dbReference type="Gene3D" id="3.20.20.70">
    <property type="entry name" value="Aldolase class I"/>
    <property type="match status" value="1"/>
</dbReference>
<evidence type="ECO:0000313" key="6">
    <source>
        <dbReference type="EMBL" id="EFW98769.1"/>
    </source>
</evidence>
<evidence type="ECO:0000256" key="1">
    <source>
        <dbReference type="ARBA" id="ARBA00001917"/>
    </source>
</evidence>
<dbReference type="InterPro" id="IPR000262">
    <property type="entry name" value="FMN-dep_DH"/>
</dbReference>
<dbReference type="OrthoDB" id="1925334at2759"/>
<dbReference type="PANTHER" id="PTHR10578">
    <property type="entry name" value="S -2-HYDROXY-ACID OXIDASE-RELATED"/>
    <property type="match status" value="1"/>
</dbReference>
<dbReference type="Proteomes" id="UP000007796">
    <property type="component" value="Unassembled WGS sequence"/>
</dbReference>
<proteinExistence type="predicted"/>
<feature type="domain" description="FMN hydroxy acid dehydrogenase" evidence="5">
    <location>
        <begin position="113"/>
        <end position="487"/>
    </location>
</feature>
<dbReference type="EMBL" id="GL630006">
    <property type="protein sequence ID" value="EFW98769.1"/>
    <property type="molecule type" value="Genomic_DNA"/>
</dbReference>